<keyword evidence="2" id="KW-1185">Reference proteome</keyword>
<dbReference type="EMBL" id="CP033459">
    <property type="protein sequence ID" value="QFQ13358.1"/>
    <property type="molecule type" value="Genomic_DNA"/>
</dbReference>
<dbReference type="AlphaFoldDB" id="A0A5P8E8T8"/>
<name>A0A5P8E8T8_9BACT</name>
<evidence type="ECO:0000313" key="2">
    <source>
        <dbReference type="Proteomes" id="UP000249375"/>
    </source>
</evidence>
<accession>A0A5P8E8T8</accession>
<evidence type="ECO:0000313" key="1">
    <source>
        <dbReference type="EMBL" id="QFQ13358.1"/>
    </source>
</evidence>
<organism evidence="1 2">
    <name type="scientific">Pseudoprevotella muciniphila</name>
    <dbReference type="NCBI Taxonomy" id="2133944"/>
    <lineage>
        <taxon>Bacteria</taxon>
        <taxon>Pseudomonadati</taxon>
        <taxon>Bacteroidota</taxon>
        <taxon>Bacteroidia</taxon>
        <taxon>Bacteroidales</taxon>
        <taxon>Prevotellaceae</taxon>
        <taxon>Pseudoprevotella</taxon>
    </lineage>
</organism>
<reference evidence="1 2" key="1">
    <citation type="submission" date="2018-11" db="EMBL/GenBank/DDBJ databases">
        <authorList>
            <person name="Na S.W."/>
            <person name="Baik M."/>
        </authorList>
    </citation>
    <scope>NUCLEOTIDE SEQUENCE [LARGE SCALE GENOMIC DNA]</scope>
    <source>
        <strain evidence="1 2">E39</strain>
    </source>
</reference>
<proteinExistence type="predicted"/>
<gene>
    <name evidence="1" type="ORF">C7Y71_010245</name>
</gene>
<protein>
    <submittedName>
        <fullName evidence="1">Uncharacterized protein</fullName>
    </submittedName>
</protein>
<sequence length="145" mass="16861">MAQQAVFEDFIRDRNSFCRVRPVRSSNGNMQLQFQFGDPTVNMTSEGREIEFELKGDSSIILRAAENAEVFTTKRVGCIMFRLYQVKYDITLPDLRRLLDATIQRIYIETDTRDAELILGSKVLGEVLRKQLRSYYPDFFAKGNF</sequence>
<dbReference type="KEGG" id="alq:C7Y71_010245"/>
<dbReference type="Proteomes" id="UP000249375">
    <property type="component" value="Chromosome"/>
</dbReference>